<evidence type="ECO:0000313" key="5">
    <source>
        <dbReference type="EMBL" id="PCJ43771.1"/>
    </source>
</evidence>
<dbReference type="GO" id="GO:0006355">
    <property type="term" value="P:regulation of DNA-templated transcription"/>
    <property type="evidence" value="ECO:0007669"/>
    <property type="project" value="InterPro"/>
</dbReference>
<dbReference type="GO" id="GO:0003677">
    <property type="term" value="F:DNA binding"/>
    <property type="evidence" value="ECO:0007669"/>
    <property type="project" value="UniProtKB-KW"/>
</dbReference>
<evidence type="ECO:0000259" key="3">
    <source>
        <dbReference type="PROSITE" id="PS50043"/>
    </source>
</evidence>
<protein>
    <recommendedName>
        <fullName evidence="7">DNA-binding response regulator</fullName>
    </recommendedName>
</protein>
<reference evidence="6" key="1">
    <citation type="submission" date="2017-08" db="EMBL/GenBank/DDBJ databases">
        <title>A dynamic microbial community with high functional redundancy inhabits the cold, oxic subseafloor aquifer.</title>
        <authorList>
            <person name="Tully B.J."/>
            <person name="Wheat C.G."/>
            <person name="Glazer B.T."/>
            <person name="Huber J.A."/>
        </authorList>
    </citation>
    <scope>NUCLEOTIDE SEQUENCE [LARGE SCALE GENOMIC DNA]</scope>
</reference>
<dbReference type="SUPFAM" id="SSF52172">
    <property type="entry name" value="CheY-like"/>
    <property type="match status" value="1"/>
</dbReference>
<dbReference type="InterPro" id="IPR016032">
    <property type="entry name" value="Sig_transdc_resp-reg_C-effctor"/>
</dbReference>
<evidence type="ECO:0008006" key="7">
    <source>
        <dbReference type="Google" id="ProtNLM"/>
    </source>
</evidence>
<dbReference type="InterPro" id="IPR000792">
    <property type="entry name" value="Tscrpt_reg_LuxR_C"/>
</dbReference>
<dbReference type="CDD" id="cd06170">
    <property type="entry name" value="LuxR_C_like"/>
    <property type="match status" value="1"/>
</dbReference>
<dbReference type="InterPro" id="IPR036388">
    <property type="entry name" value="WH-like_DNA-bd_sf"/>
</dbReference>
<dbReference type="PROSITE" id="PS50043">
    <property type="entry name" value="HTH_LUXR_2"/>
    <property type="match status" value="1"/>
</dbReference>
<dbReference type="Pfam" id="PF00196">
    <property type="entry name" value="GerE"/>
    <property type="match status" value="1"/>
</dbReference>
<evidence type="ECO:0000256" key="1">
    <source>
        <dbReference type="ARBA" id="ARBA00023125"/>
    </source>
</evidence>
<dbReference type="Pfam" id="PF00072">
    <property type="entry name" value="Response_reg"/>
    <property type="match status" value="1"/>
</dbReference>
<dbReference type="AlphaFoldDB" id="A0A2A5CJT5"/>
<sequence>MEHVVALLFLDNLKNEVMGDFFVGWRSMNIVAVDDHPLFLESLVLLLNNLPFDVDVFVAKGVDEATEIVESKNGDIGLALVDLNLPGKGGVFFVRQLASEKFLIPTAIVSGEVDVEKIKKALRAGARGFIPKSLSGNDMISAIVEILDGGLYLPSFRSISASIEPLEDASFSLLTASAREENRLKLGVSRRQYDTLVLMARGLSNKDVANGLSVSEHTVKSHASVLFQLLDVRNRTECILRAKKIGLIE</sequence>
<gene>
    <name evidence="5" type="ORF">COA71_02585</name>
</gene>
<dbReference type="InterPro" id="IPR051015">
    <property type="entry name" value="EvgA-like"/>
</dbReference>
<dbReference type="PANTHER" id="PTHR45566:SF1">
    <property type="entry name" value="HTH-TYPE TRANSCRIPTIONAL REGULATOR YHJB-RELATED"/>
    <property type="match status" value="1"/>
</dbReference>
<feature type="modified residue" description="4-aspartylphosphate" evidence="2">
    <location>
        <position position="82"/>
    </location>
</feature>
<organism evidence="5 6">
    <name type="scientific">SAR86 cluster bacterium</name>
    <dbReference type="NCBI Taxonomy" id="2030880"/>
    <lineage>
        <taxon>Bacteria</taxon>
        <taxon>Pseudomonadati</taxon>
        <taxon>Pseudomonadota</taxon>
        <taxon>Gammaproteobacteria</taxon>
        <taxon>SAR86 cluster</taxon>
    </lineage>
</organism>
<dbReference type="PRINTS" id="PR00038">
    <property type="entry name" value="HTHLUXR"/>
</dbReference>
<dbReference type="Proteomes" id="UP000228987">
    <property type="component" value="Unassembled WGS sequence"/>
</dbReference>
<feature type="domain" description="HTH luxR-type" evidence="3">
    <location>
        <begin position="181"/>
        <end position="246"/>
    </location>
</feature>
<feature type="domain" description="Response regulatory" evidence="4">
    <location>
        <begin position="29"/>
        <end position="147"/>
    </location>
</feature>
<dbReference type="PROSITE" id="PS50110">
    <property type="entry name" value="RESPONSE_REGULATORY"/>
    <property type="match status" value="1"/>
</dbReference>
<dbReference type="InterPro" id="IPR011006">
    <property type="entry name" value="CheY-like_superfamily"/>
</dbReference>
<dbReference type="Gene3D" id="3.40.50.2300">
    <property type="match status" value="1"/>
</dbReference>
<dbReference type="EMBL" id="NVWI01000001">
    <property type="protein sequence ID" value="PCJ43771.1"/>
    <property type="molecule type" value="Genomic_DNA"/>
</dbReference>
<proteinExistence type="predicted"/>
<keyword evidence="2" id="KW-0597">Phosphoprotein</keyword>
<dbReference type="SUPFAM" id="SSF46894">
    <property type="entry name" value="C-terminal effector domain of the bipartite response regulators"/>
    <property type="match status" value="1"/>
</dbReference>
<dbReference type="InterPro" id="IPR001789">
    <property type="entry name" value="Sig_transdc_resp-reg_receiver"/>
</dbReference>
<evidence type="ECO:0000256" key="2">
    <source>
        <dbReference type="PROSITE-ProRule" id="PRU00169"/>
    </source>
</evidence>
<comment type="caution">
    <text evidence="5">The sequence shown here is derived from an EMBL/GenBank/DDBJ whole genome shotgun (WGS) entry which is preliminary data.</text>
</comment>
<name>A0A2A5CJT5_9GAMM</name>
<dbReference type="Gene3D" id="1.10.10.10">
    <property type="entry name" value="Winged helix-like DNA-binding domain superfamily/Winged helix DNA-binding domain"/>
    <property type="match status" value="1"/>
</dbReference>
<keyword evidence="1" id="KW-0238">DNA-binding</keyword>
<evidence type="ECO:0000313" key="6">
    <source>
        <dbReference type="Proteomes" id="UP000228987"/>
    </source>
</evidence>
<accession>A0A2A5CJT5</accession>
<dbReference type="SMART" id="SM00448">
    <property type="entry name" value="REC"/>
    <property type="match status" value="1"/>
</dbReference>
<evidence type="ECO:0000259" key="4">
    <source>
        <dbReference type="PROSITE" id="PS50110"/>
    </source>
</evidence>
<dbReference type="PANTHER" id="PTHR45566">
    <property type="entry name" value="HTH-TYPE TRANSCRIPTIONAL REGULATOR YHJB-RELATED"/>
    <property type="match status" value="1"/>
</dbReference>
<dbReference type="SMART" id="SM00421">
    <property type="entry name" value="HTH_LUXR"/>
    <property type="match status" value="1"/>
</dbReference>
<dbReference type="GO" id="GO:0000160">
    <property type="term" value="P:phosphorelay signal transduction system"/>
    <property type="evidence" value="ECO:0007669"/>
    <property type="project" value="InterPro"/>
</dbReference>